<comment type="caution">
    <text evidence="2">The sequence shown here is derived from an EMBL/GenBank/DDBJ whole genome shotgun (WGS) entry which is preliminary data.</text>
</comment>
<reference evidence="2 3" key="1">
    <citation type="journal article" date="2016" name="Nat. Commun.">
        <title>Thousands of microbial genomes shed light on interconnected biogeochemical processes in an aquifer system.</title>
        <authorList>
            <person name="Anantharaman K."/>
            <person name="Brown C.T."/>
            <person name="Hug L.A."/>
            <person name="Sharon I."/>
            <person name="Castelle C.J."/>
            <person name="Probst A.J."/>
            <person name="Thomas B.C."/>
            <person name="Singh A."/>
            <person name="Wilkins M.J."/>
            <person name="Karaoz U."/>
            <person name="Brodie E.L."/>
            <person name="Williams K.H."/>
            <person name="Hubbard S.S."/>
            <person name="Banfield J.F."/>
        </authorList>
    </citation>
    <scope>NUCLEOTIDE SEQUENCE [LARGE SCALE GENOMIC DNA]</scope>
</reference>
<dbReference type="PROSITE" id="PS00409">
    <property type="entry name" value="PROKAR_NTER_METHYL"/>
    <property type="match status" value="1"/>
</dbReference>
<dbReference type="InterPro" id="IPR045584">
    <property type="entry name" value="Pilin-like"/>
</dbReference>
<feature type="transmembrane region" description="Helical" evidence="1">
    <location>
        <begin position="7"/>
        <end position="31"/>
    </location>
</feature>
<keyword evidence="1" id="KW-1133">Transmembrane helix</keyword>
<organism evidence="2 3">
    <name type="scientific">Candidatus Wolfebacteria bacterium RIFOXYD1_FULL_48_65</name>
    <dbReference type="NCBI Taxonomy" id="1802561"/>
    <lineage>
        <taxon>Bacteria</taxon>
        <taxon>Candidatus Wolfeibacteriota</taxon>
    </lineage>
</organism>
<accession>A0A1F8E4H3</accession>
<evidence type="ECO:0000313" key="2">
    <source>
        <dbReference type="EMBL" id="OGM95527.1"/>
    </source>
</evidence>
<evidence type="ECO:0000313" key="3">
    <source>
        <dbReference type="Proteomes" id="UP000179057"/>
    </source>
</evidence>
<sequence length="183" mass="19256">MNKSQKGFTLLELLIVIAILAVLATVAVLVINPVEYLRQARDSQRVGDLASVKGAIDLYLTTATTPDLTVGVSGNAARCMVGIVSPFTLACTTNATRTVDGAGWVLVNLASLSGGSPLATLPQDPTNDATHFYAYAAAESTNTYELNAKMESVKFGTDQDLDGKDGGNQATWYEIGNDPALDL</sequence>
<proteinExistence type="predicted"/>
<dbReference type="SUPFAM" id="SSF54523">
    <property type="entry name" value="Pili subunits"/>
    <property type="match status" value="1"/>
</dbReference>
<protein>
    <recommendedName>
        <fullName evidence="4">Type II secretion system protein GspG C-terminal domain-containing protein</fullName>
    </recommendedName>
</protein>
<evidence type="ECO:0008006" key="4">
    <source>
        <dbReference type="Google" id="ProtNLM"/>
    </source>
</evidence>
<gene>
    <name evidence="2" type="ORF">A2610_01955</name>
</gene>
<evidence type="ECO:0000256" key="1">
    <source>
        <dbReference type="SAM" id="Phobius"/>
    </source>
</evidence>
<dbReference type="EMBL" id="MGIV01000004">
    <property type="protein sequence ID" value="OGM95527.1"/>
    <property type="molecule type" value="Genomic_DNA"/>
</dbReference>
<dbReference type="Proteomes" id="UP000179057">
    <property type="component" value="Unassembled WGS sequence"/>
</dbReference>
<dbReference type="NCBIfam" id="TIGR02532">
    <property type="entry name" value="IV_pilin_GFxxxE"/>
    <property type="match status" value="1"/>
</dbReference>
<dbReference type="AlphaFoldDB" id="A0A1F8E4H3"/>
<dbReference type="Pfam" id="PF07963">
    <property type="entry name" value="N_methyl"/>
    <property type="match status" value="1"/>
</dbReference>
<keyword evidence="1" id="KW-0472">Membrane</keyword>
<dbReference type="InterPro" id="IPR012902">
    <property type="entry name" value="N_methyl_site"/>
</dbReference>
<name>A0A1F8E4H3_9BACT</name>
<keyword evidence="1" id="KW-0812">Transmembrane</keyword>
<dbReference type="Gene3D" id="3.30.700.10">
    <property type="entry name" value="Glycoprotein, Type 4 Pilin"/>
    <property type="match status" value="1"/>
</dbReference>